<evidence type="ECO:0000256" key="14">
    <source>
        <dbReference type="ARBA" id="ARBA00049402"/>
    </source>
</evidence>
<comment type="subcellular location">
    <subcellularLocation>
        <location evidence="2 15">Cytoplasm</location>
    </subcellularLocation>
</comment>
<comment type="similarity">
    <text evidence="5 15">Belongs to the purine/pyrimidine phosphoribosyltransferase family.</text>
</comment>
<reference evidence="17" key="1">
    <citation type="submission" date="2016-01" db="EMBL/GenBank/DDBJ databases">
        <authorList>
            <person name="Mcilroy J.S."/>
            <person name="Karst M S."/>
            <person name="Albertsen M."/>
        </authorList>
    </citation>
    <scope>NUCLEOTIDE SEQUENCE</scope>
    <source>
        <strain evidence="17">Cfx-K</strain>
    </source>
</reference>
<keyword evidence="11 15" id="KW-0547">Nucleotide-binding</keyword>
<dbReference type="KEGG" id="pbf:CFX0092_A0488"/>
<keyword evidence="18" id="KW-1185">Reference proteome</keyword>
<dbReference type="InterPro" id="IPR050408">
    <property type="entry name" value="HGPRT"/>
</dbReference>
<name>A0A160T017_9CHLR</name>
<dbReference type="EMBL" id="LN890655">
    <property type="protein sequence ID" value="CUS02369.2"/>
    <property type="molecule type" value="Genomic_DNA"/>
</dbReference>
<dbReference type="AlphaFoldDB" id="A0A160T017"/>
<dbReference type="PANTHER" id="PTHR43340:SF1">
    <property type="entry name" value="HYPOXANTHINE PHOSPHORIBOSYLTRANSFERASE"/>
    <property type="match status" value="1"/>
</dbReference>
<comment type="cofactor">
    <cofactor evidence="1 15">
        <name>Mg(2+)</name>
        <dbReference type="ChEBI" id="CHEBI:18420"/>
    </cofactor>
</comment>
<keyword evidence="8 15" id="KW-0808">Transferase</keyword>
<keyword evidence="6 15" id="KW-0963">Cytoplasm</keyword>
<dbReference type="FunFam" id="3.40.50.2020:FF:000006">
    <property type="entry name" value="Hypoxanthine phosphoribosyltransferase"/>
    <property type="match status" value="1"/>
</dbReference>
<feature type="domain" description="Phosphoribosyltransferase" evidence="16">
    <location>
        <begin position="22"/>
        <end position="171"/>
    </location>
</feature>
<evidence type="ECO:0000256" key="1">
    <source>
        <dbReference type="ARBA" id="ARBA00001946"/>
    </source>
</evidence>
<evidence type="ECO:0000256" key="5">
    <source>
        <dbReference type="ARBA" id="ARBA00008391"/>
    </source>
</evidence>
<organism evidence="17 18">
    <name type="scientific">Candidatus Promineifilum breve</name>
    <dbReference type="NCBI Taxonomy" id="1806508"/>
    <lineage>
        <taxon>Bacteria</taxon>
        <taxon>Bacillati</taxon>
        <taxon>Chloroflexota</taxon>
        <taxon>Ardenticatenia</taxon>
        <taxon>Candidatus Promineifilales</taxon>
        <taxon>Candidatus Promineifilaceae</taxon>
        <taxon>Candidatus Promineifilum</taxon>
    </lineage>
</organism>
<comment type="pathway">
    <text evidence="4">Purine metabolism; GMP biosynthesis via salvage pathway; GMP from guanine: step 1/1.</text>
</comment>
<dbReference type="Proteomes" id="UP000215027">
    <property type="component" value="Chromosome I"/>
</dbReference>
<dbReference type="EC" id="2.4.2.8" evidence="15"/>
<accession>A0A160T017</accession>
<dbReference type="GO" id="GO:0032263">
    <property type="term" value="P:GMP salvage"/>
    <property type="evidence" value="ECO:0007669"/>
    <property type="project" value="TreeGrafter"/>
</dbReference>
<proteinExistence type="inferred from homology"/>
<evidence type="ECO:0000256" key="6">
    <source>
        <dbReference type="ARBA" id="ARBA00022490"/>
    </source>
</evidence>
<dbReference type="GO" id="GO:0006178">
    <property type="term" value="P:guanine salvage"/>
    <property type="evidence" value="ECO:0007669"/>
    <property type="project" value="TreeGrafter"/>
</dbReference>
<dbReference type="GO" id="GO:0006166">
    <property type="term" value="P:purine ribonucleoside salvage"/>
    <property type="evidence" value="ECO:0007669"/>
    <property type="project" value="UniProtKB-KW"/>
</dbReference>
<evidence type="ECO:0000256" key="4">
    <source>
        <dbReference type="ARBA" id="ARBA00004676"/>
    </source>
</evidence>
<dbReference type="GO" id="GO:0032264">
    <property type="term" value="P:IMP salvage"/>
    <property type="evidence" value="ECO:0007669"/>
    <property type="project" value="UniProtKB-UniPathway"/>
</dbReference>
<keyword evidence="10 15" id="KW-0660">Purine salvage</keyword>
<gene>
    <name evidence="17" type="primary">hpt</name>
    <name evidence="17" type="ORF">CFX0092_A0488</name>
</gene>
<evidence type="ECO:0000313" key="17">
    <source>
        <dbReference type="EMBL" id="CUS02369.2"/>
    </source>
</evidence>
<dbReference type="GO" id="GO:0000166">
    <property type="term" value="F:nucleotide binding"/>
    <property type="evidence" value="ECO:0007669"/>
    <property type="project" value="UniProtKB-KW"/>
</dbReference>
<evidence type="ECO:0000256" key="13">
    <source>
        <dbReference type="ARBA" id="ARBA00048811"/>
    </source>
</evidence>
<evidence type="ECO:0000313" key="18">
    <source>
        <dbReference type="Proteomes" id="UP000215027"/>
    </source>
</evidence>
<comment type="catalytic activity">
    <reaction evidence="13">
        <text>GMP + diphosphate = guanine + 5-phospho-alpha-D-ribose 1-diphosphate</text>
        <dbReference type="Rhea" id="RHEA:25424"/>
        <dbReference type="ChEBI" id="CHEBI:16235"/>
        <dbReference type="ChEBI" id="CHEBI:33019"/>
        <dbReference type="ChEBI" id="CHEBI:58017"/>
        <dbReference type="ChEBI" id="CHEBI:58115"/>
        <dbReference type="EC" id="2.4.2.8"/>
    </reaction>
    <physiologicalReaction direction="right-to-left" evidence="13">
        <dbReference type="Rhea" id="RHEA:25426"/>
    </physiologicalReaction>
</comment>
<dbReference type="GO" id="GO:0046100">
    <property type="term" value="P:hypoxanthine metabolic process"/>
    <property type="evidence" value="ECO:0007669"/>
    <property type="project" value="TreeGrafter"/>
</dbReference>
<evidence type="ECO:0000256" key="9">
    <source>
        <dbReference type="ARBA" id="ARBA00022723"/>
    </source>
</evidence>
<dbReference type="GO" id="GO:0004422">
    <property type="term" value="F:hypoxanthine phosphoribosyltransferase activity"/>
    <property type="evidence" value="ECO:0007669"/>
    <property type="project" value="InterPro"/>
</dbReference>
<dbReference type="GO" id="GO:0005829">
    <property type="term" value="C:cytosol"/>
    <property type="evidence" value="ECO:0007669"/>
    <property type="project" value="TreeGrafter"/>
</dbReference>
<evidence type="ECO:0000256" key="8">
    <source>
        <dbReference type="ARBA" id="ARBA00022679"/>
    </source>
</evidence>
<keyword evidence="7 15" id="KW-0328">Glycosyltransferase</keyword>
<dbReference type="RefSeq" id="WP_095041988.1">
    <property type="nucleotide sequence ID" value="NZ_LN890655.1"/>
</dbReference>
<comment type="catalytic activity">
    <reaction evidence="14">
        <text>IMP + diphosphate = hypoxanthine + 5-phospho-alpha-D-ribose 1-diphosphate</text>
        <dbReference type="Rhea" id="RHEA:17973"/>
        <dbReference type="ChEBI" id="CHEBI:17368"/>
        <dbReference type="ChEBI" id="CHEBI:33019"/>
        <dbReference type="ChEBI" id="CHEBI:58017"/>
        <dbReference type="ChEBI" id="CHEBI:58053"/>
        <dbReference type="EC" id="2.4.2.8"/>
    </reaction>
    <physiologicalReaction direction="right-to-left" evidence="14">
        <dbReference type="Rhea" id="RHEA:17975"/>
    </physiologicalReaction>
</comment>
<dbReference type="Pfam" id="PF00156">
    <property type="entry name" value="Pribosyltran"/>
    <property type="match status" value="1"/>
</dbReference>
<dbReference type="GO" id="GO:0052657">
    <property type="term" value="F:guanine phosphoribosyltransferase activity"/>
    <property type="evidence" value="ECO:0007669"/>
    <property type="project" value="UniProtKB-ARBA"/>
</dbReference>
<evidence type="ECO:0000256" key="10">
    <source>
        <dbReference type="ARBA" id="ARBA00022726"/>
    </source>
</evidence>
<evidence type="ECO:0000256" key="2">
    <source>
        <dbReference type="ARBA" id="ARBA00004496"/>
    </source>
</evidence>
<evidence type="ECO:0000259" key="16">
    <source>
        <dbReference type="Pfam" id="PF00156"/>
    </source>
</evidence>
<dbReference type="Gene3D" id="3.40.50.2020">
    <property type="match status" value="1"/>
</dbReference>
<evidence type="ECO:0000256" key="12">
    <source>
        <dbReference type="ARBA" id="ARBA00022842"/>
    </source>
</evidence>
<keyword evidence="12 15" id="KW-0460">Magnesium</keyword>
<evidence type="ECO:0000256" key="11">
    <source>
        <dbReference type="ARBA" id="ARBA00022741"/>
    </source>
</evidence>
<dbReference type="GO" id="GO:0000287">
    <property type="term" value="F:magnesium ion binding"/>
    <property type="evidence" value="ECO:0007669"/>
    <property type="project" value="TreeGrafter"/>
</dbReference>
<sequence>MNFPQPPRYGALFDGISDVLFTTEQIEKRVLELGAAISRDYEGCHPLLVGVLKGVFPFMADLIRSITIPVEVDFIAIASYNAESRRRGVVRLQKDLEQPIAGRHVIFIEDVVDTGLTLNYLLRQLRSRAPATLQVCAMFDKRSRRLINVPLHYKGFDLPDRFVVGYGLDYRELYRNLPFVGLLKAEVIRPEEGNKKESPK</sequence>
<dbReference type="CDD" id="cd06223">
    <property type="entry name" value="PRTases_typeI"/>
    <property type="match status" value="1"/>
</dbReference>
<dbReference type="InterPro" id="IPR029057">
    <property type="entry name" value="PRTase-like"/>
</dbReference>
<protein>
    <recommendedName>
        <fullName evidence="15">Hypoxanthine phosphoribosyltransferase</fullName>
        <ecNumber evidence="15">2.4.2.8</ecNumber>
    </recommendedName>
</protein>
<dbReference type="NCBIfam" id="TIGR01203">
    <property type="entry name" value="HGPRTase"/>
    <property type="match status" value="1"/>
</dbReference>
<evidence type="ECO:0000256" key="7">
    <source>
        <dbReference type="ARBA" id="ARBA00022676"/>
    </source>
</evidence>
<dbReference type="InterPro" id="IPR000836">
    <property type="entry name" value="PRTase_dom"/>
</dbReference>
<dbReference type="PANTHER" id="PTHR43340">
    <property type="entry name" value="HYPOXANTHINE-GUANINE PHOSPHORIBOSYLTRANSFERASE"/>
    <property type="match status" value="1"/>
</dbReference>
<evidence type="ECO:0000256" key="3">
    <source>
        <dbReference type="ARBA" id="ARBA00004669"/>
    </source>
</evidence>
<dbReference type="OrthoDB" id="9802824at2"/>
<dbReference type="UniPathway" id="UPA00591">
    <property type="reaction ID" value="UER00648"/>
</dbReference>
<evidence type="ECO:0000256" key="15">
    <source>
        <dbReference type="RuleBase" id="RU364099"/>
    </source>
</evidence>
<keyword evidence="9 15" id="KW-0479">Metal-binding</keyword>
<dbReference type="SUPFAM" id="SSF53271">
    <property type="entry name" value="PRTase-like"/>
    <property type="match status" value="1"/>
</dbReference>
<comment type="pathway">
    <text evidence="3 15">Purine metabolism; IMP biosynthesis via salvage pathway; IMP from hypoxanthine: step 1/1.</text>
</comment>
<dbReference type="InterPro" id="IPR005904">
    <property type="entry name" value="Hxn_phspho_trans"/>
</dbReference>